<accession>A0A7S6UMK0</accession>
<dbReference type="SUPFAM" id="SSF52540">
    <property type="entry name" value="P-loop containing nucleoside triphosphate hydrolases"/>
    <property type="match status" value="1"/>
</dbReference>
<keyword evidence="7" id="KW-1185">Reference proteome</keyword>
<organism evidence="6 7">
    <name type="scientific">Novilysobacter avium</name>
    <dbReference type="NCBI Taxonomy" id="2781023"/>
    <lineage>
        <taxon>Bacteria</taxon>
        <taxon>Pseudomonadati</taxon>
        <taxon>Pseudomonadota</taxon>
        <taxon>Gammaproteobacteria</taxon>
        <taxon>Lysobacterales</taxon>
        <taxon>Lysobacteraceae</taxon>
        <taxon>Novilysobacter</taxon>
    </lineage>
</organism>
<dbReference type="PROSITE" id="PS00211">
    <property type="entry name" value="ABC_TRANSPORTER_1"/>
    <property type="match status" value="1"/>
</dbReference>
<reference evidence="6 7" key="1">
    <citation type="submission" date="2020-10" db="EMBL/GenBank/DDBJ databases">
        <title>complete genome sequencing of Lysobacter sp. H23M41.</title>
        <authorList>
            <person name="Bae J.-W."/>
            <person name="Lee S.-Y."/>
        </authorList>
    </citation>
    <scope>NUCLEOTIDE SEQUENCE [LARGE SCALE GENOMIC DNA]</scope>
    <source>
        <strain evidence="6 7">H23M41</strain>
    </source>
</reference>
<dbReference type="Gene3D" id="3.40.50.300">
    <property type="entry name" value="P-loop containing nucleotide triphosphate hydrolases"/>
    <property type="match status" value="1"/>
</dbReference>
<dbReference type="RefSeq" id="WP_194035524.1">
    <property type="nucleotide sequence ID" value="NZ_CP063657.1"/>
</dbReference>
<dbReference type="GO" id="GO:0005524">
    <property type="term" value="F:ATP binding"/>
    <property type="evidence" value="ECO:0007669"/>
    <property type="project" value="UniProtKB-KW"/>
</dbReference>
<dbReference type="InterPro" id="IPR027417">
    <property type="entry name" value="P-loop_NTPase"/>
</dbReference>
<protein>
    <submittedName>
        <fullName evidence="6">ABC transporter ATP-binding protein</fullName>
    </submittedName>
</protein>
<dbReference type="Proteomes" id="UP000593932">
    <property type="component" value="Chromosome"/>
</dbReference>
<evidence type="ECO:0000256" key="2">
    <source>
        <dbReference type="ARBA" id="ARBA00022448"/>
    </source>
</evidence>
<proteinExistence type="inferred from homology"/>
<keyword evidence="4 6" id="KW-0067">ATP-binding</keyword>
<evidence type="ECO:0000313" key="6">
    <source>
        <dbReference type="EMBL" id="QOW23047.1"/>
    </source>
</evidence>
<dbReference type="PANTHER" id="PTHR43335">
    <property type="entry name" value="ABC TRANSPORTER, ATP-BINDING PROTEIN"/>
    <property type="match status" value="1"/>
</dbReference>
<dbReference type="CDD" id="cd03230">
    <property type="entry name" value="ABC_DR_subfamily_A"/>
    <property type="match status" value="1"/>
</dbReference>
<evidence type="ECO:0000259" key="5">
    <source>
        <dbReference type="PROSITE" id="PS50893"/>
    </source>
</evidence>
<name>A0A7S6UMK0_9GAMM</name>
<dbReference type="Pfam" id="PF00005">
    <property type="entry name" value="ABC_tran"/>
    <property type="match status" value="1"/>
</dbReference>
<dbReference type="InterPro" id="IPR003439">
    <property type="entry name" value="ABC_transporter-like_ATP-bd"/>
</dbReference>
<sequence>MSAIAQWDGVTKRYGNVLAVQDVTLALHPGEATALVGHNGAGKTTLIKLLLGLIRPEEGAVRVSGIDPAGAHGADARRALGFLPENVAFHGAMTGNELMSFYAGLKGHSTKRNGELLSLVGIADAAGRRVSTYSKGMRQRLGIAQALIGEPRLLLFDEPTSGLDPASRIDVFNTIDMLRGSGATVLVSTHALAEVENRVDRVAVMHRGRLLAAGTLEDLREGVVPHVGLRVRLRNCDTERLLAALPPGIECEERAEELLILRVPAENKMAALRALAGMGDAVEDIQTVTPGLEDLYRRLVQREASAA</sequence>
<dbReference type="SMART" id="SM00382">
    <property type="entry name" value="AAA"/>
    <property type="match status" value="1"/>
</dbReference>
<feature type="domain" description="ABC transporter" evidence="5">
    <location>
        <begin position="5"/>
        <end position="232"/>
    </location>
</feature>
<dbReference type="PROSITE" id="PS50893">
    <property type="entry name" value="ABC_TRANSPORTER_2"/>
    <property type="match status" value="1"/>
</dbReference>
<gene>
    <name evidence="6" type="ORF">INQ42_05700</name>
</gene>
<evidence type="ECO:0000256" key="4">
    <source>
        <dbReference type="ARBA" id="ARBA00022840"/>
    </source>
</evidence>
<evidence type="ECO:0000313" key="7">
    <source>
        <dbReference type="Proteomes" id="UP000593932"/>
    </source>
</evidence>
<comment type="similarity">
    <text evidence="1">Belongs to the ABC transporter superfamily.</text>
</comment>
<evidence type="ECO:0000256" key="1">
    <source>
        <dbReference type="ARBA" id="ARBA00005417"/>
    </source>
</evidence>
<dbReference type="EMBL" id="CP063657">
    <property type="protein sequence ID" value="QOW23047.1"/>
    <property type="molecule type" value="Genomic_DNA"/>
</dbReference>
<dbReference type="InterPro" id="IPR017871">
    <property type="entry name" value="ABC_transporter-like_CS"/>
</dbReference>
<evidence type="ECO:0000256" key="3">
    <source>
        <dbReference type="ARBA" id="ARBA00022741"/>
    </source>
</evidence>
<dbReference type="InterPro" id="IPR003593">
    <property type="entry name" value="AAA+_ATPase"/>
</dbReference>
<keyword evidence="3" id="KW-0547">Nucleotide-binding</keyword>
<keyword evidence="2" id="KW-0813">Transport</keyword>